<evidence type="ECO:0000256" key="1">
    <source>
        <dbReference type="SAM" id="Coils"/>
    </source>
</evidence>
<feature type="region of interest" description="Disordered" evidence="2">
    <location>
        <begin position="451"/>
        <end position="470"/>
    </location>
</feature>
<dbReference type="Proteomes" id="UP001470230">
    <property type="component" value="Unassembled WGS sequence"/>
</dbReference>
<feature type="coiled-coil region" evidence="1">
    <location>
        <begin position="218"/>
        <end position="259"/>
    </location>
</feature>
<reference evidence="3 4" key="1">
    <citation type="submission" date="2024-04" db="EMBL/GenBank/DDBJ databases">
        <title>Tritrichomonas musculus Genome.</title>
        <authorList>
            <person name="Alves-Ferreira E."/>
            <person name="Grigg M."/>
            <person name="Lorenzi H."/>
            <person name="Galac M."/>
        </authorList>
    </citation>
    <scope>NUCLEOTIDE SEQUENCE [LARGE SCALE GENOMIC DNA]</scope>
    <source>
        <strain evidence="3 4">EAF2021</strain>
    </source>
</reference>
<accession>A0ABR2KJR9</accession>
<proteinExistence type="predicted"/>
<keyword evidence="1" id="KW-0175">Coiled coil</keyword>
<evidence type="ECO:0000313" key="4">
    <source>
        <dbReference type="Proteomes" id="UP001470230"/>
    </source>
</evidence>
<evidence type="ECO:0000313" key="3">
    <source>
        <dbReference type="EMBL" id="KAK8891319.1"/>
    </source>
</evidence>
<keyword evidence="4" id="KW-1185">Reference proteome</keyword>
<feature type="coiled-coil region" evidence="1">
    <location>
        <begin position="141"/>
        <end position="175"/>
    </location>
</feature>
<comment type="caution">
    <text evidence="3">The sequence shown here is derived from an EMBL/GenBank/DDBJ whole genome shotgun (WGS) entry which is preliminary data.</text>
</comment>
<name>A0ABR2KJR9_9EUKA</name>
<sequence length="493" mass="57149">MLDFLKKKNTPNRPPENPKFSPLGNEVYSKKGKSFIFLYCEKLQKLDSEFSLIMSKLNDAKSSFSTLNDEIQERQNKISKLVTSYDSVKKTCSLVDELFSQVRIKGNQYFQVCSQISKEDTLNIASFENISSNLVHNEDILKELEGSYSSYENMIKQLRDEISQLTNDIDYEKKNISDKENSRNSFNVAITQNEVDLRAISDELANKMDHYQQKVEQFNKYEKHKKDINQRMSELQSTIENAIGNINNLDQEIKLIKHAIEEKNYTKLNTHKETLDFERSSLPIKQNLVEMSDKYTKTKLLLDKIRKEEESIANEIDSINKKIQEFKLITAQNGEKQQNELMTEARLKGESQANAYRLSETEKSAFKIESEYKIAKDELDHLITNEIELKSSFVQKMGEAQHLFGDEDNTIRQLTLDVNEIKVKIDMIKSKLNANKQLEDHLIKNEEEISAISSQSQRETKENQLSPASNTRKSIIPTILKLKKNKSRILDID</sequence>
<gene>
    <name evidence="3" type="ORF">M9Y10_028527</name>
</gene>
<feature type="region of interest" description="Disordered" evidence="2">
    <location>
        <begin position="1"/>
        <end position="23"/>
    </location>
</feature>
<organism evidence="3 4">
    <name type="scientific">Tritrichomonas musculus</name>
    <dbReference type="NCBI Taxonomy" id="1915356"/>
    <lineage>
        <taxon>Eukaryota</taxon>
        <taxon>Metamonada</taxon>
        <taxon>Parabasalia</taxon>
        <taxon>Tritrichomonadida</taxon>
        <taxon>Tritrichomonadidae</taxon>
        <taxon>Tritrichomonas</taxon>
    </lineage>
</organism>
<dbReference type="Gene3D" id="1.10.287.1490">
    <property type="match status" value="1"/>
</dbReference>
<dbReference type="EMBL" id="JAPFFF010000004">
    <property type="protein sequence ID" value="KAK8891319.1"/>
    <property type="molecule type" value="Genomic_DNA"/>
</dbReference>
<protein>
    <submittedName>
        <fullName evidence="3">Uncharacterized protein</fullName>
    </submittedName>
</protein>
<evidence type="ECO:0000256" key="2">
    <source>
        <dbReference type="SAM" id="MobiDB-lite"/>
    </source>
</evidence>